<dbReference type="EMBL" id="CAKXAJ010026108">
    <property type="protein sequence ID" value="CAH2256446.1"/>
    <property type="molecule type" value="Genomic_DNA"/>
</dbReference>
<organism evidence="1 2">
    <name type="scientific">Pararge aegeria aegeria</name>
    <dbReference type="NCBI Taxonomy" id="348720"/>
    <lineage>
        <taxon>Eukaryota</taxon>
        <taxon>Metazoa</taxon>
        <taxon>Ecdysozoa</taxon>
        <taxon>Arthropoda</taxon>
        <taxon>Hexapoda</taxon>
        <taxon>Insecta</taxon>
        <taxon>Pterygota</taxon>
        <taxon>Neoptera</taxon>
        <taxon>Endopterygota</taxon>
        <taxon>Lepidoptera</taxon>
        <taxon>Glossata</taxon>
        <taxon>Ditrysia</taxon>
        <taxon>Papilionoidea</taxon>
        <taxon>Nymphalidae</taxon>
        <taxon>Satyrinae</taxon>
        <taxon>Satyrini</taxon>
        <taxon>Parargina</taxon>
        <taxon>Pararge</taxon>
    </lineage>
</organism>
<keyword evidence="2" id="KW-1185">Reference proteome</keyword>
<gene>
    <name evidence="1" type="primary">jg27060</name>
    <name evidence="1" type="ORF">PAEG_LOCUS22917</name>
</gene>
<reference evidence="1" key="1">
    <citation type="submission" date="2022-03" db="EMBL/GenBank/DDBJ databases">
        <authorList>
            <person name="Lindestad O."/>
        </authorList>
    </citation>
    <scope>NUCLEOTIDE SEQUENCE</scope>
</reference>
<name>A0A8S4S6G5_9NEOP</name>
<dbReference type="AlphaFoldDB" id="A0A8S4S6G5"/>
<evidence type="ECO:0000313" key="1">
    <source>
        <dbReference type="EMBL" id="CAH2256446.1"/>
    </source>
</evidence>
<proteinExistence type="predicted"/>
<comment type="caution">
    <text evidence="1">The sequence shown here is derived from an EMBL/GenBank/DDBJ whole genome shotgun (WGS) entry which is preliminary data.</text>
</comment>
<protein>
    <submittedName>
        <fullName evidence="1">Jg27060 protein</fullName>
    </submittedName>
</protein>
<evidence type="ECO:0000313" key="2">
    <source>
        <dbReference type="Proteomes" id="UP000838756"/>
    </source>
</evidence>
<dbReference type="Proteomes" id="UP000838756">
    <property type="component" value="Unassembled WGS sequence"/>
</dbReference>
<sequence>MCSCNKRYIAYILRSNGREIKLATTTTTCGGLCRRSTWRLLALQLLRCSSSESEPAAAAAVYLARAVCQCAGAPGTTVLFITTR</sequence>
<accession>A0A8S4S6G5</accession>